<evidence type="ECO:0000313" key="2">
    <source>
        <dbReference type="EMBL" id="CAF1171538.1"/>
    </source>
</evidence>
<organism evidence="2 4">
    <name type="scientific">Rotaria sordida</name>
    <dbReference type="NCBI Taxonomy" id="392033"/>
    <lineage>
        <taxon>Eukaryota</taxon>
        <taxon>Metazoa</taxon>
        <taxon>Spiralia</taxon>
        <taxon>Gnathifera</taxon>
        <taxon>Rotifera</taxon>
        <taxon>Eurotatoria</taxon>
        <taxon>Bdelloidea</taxon>
        <taxon>Philodinida</taxon>
        <taxon>Philodinidae</taxon>
        <taxon>Rotaria</taxon>
    </lineage>
</organism>
<feature type="domain" description="U-box" evidence="1">
    <location>
        <begin position="7"/>
        <end position="81"/>
    </location>
</feature>
<dbReference type="SMART" id="SM00504">
    <property type="entry name" value="Ubox"/>
    <property type="match status" value="1"/>
</dbReference>
<dbReference type="InterPro" id="IPR013083">
    <property type="entry name" value="Znf_RING/FYVE/PHD"/>
</dbReference>
<dbReference type="CDD" id="cd16655">
    <property type="entry name" value="RING-Ubox_WDSUB1-like"/>
    <property type="match status" value="1"/>
</dbReference>
<evidence type="ECO:0000313" key="4">
    <source>
        <dbReference type="Proteomes" id="UP000663882"/>
    </source>
</evidence>
<dbReference type="PANTHER" id="PTHR46573">
    <property type="entry name" value="WD REPEAT, SAM AND U-BOX DOMAIN-CONTAINING PROTEIN 1"/>
    <property type="match status" value="1"/>
</dbReference>
<dbReference type="OrthoDB" id="1916455at2759"/>
<dbReference type="PROSITE" id="PS51698">
    <property type="entry name" value="U_BOX"/>
    <property type="match status" value="1"/>
</dbReference>
<evidence type="ECO:0000313" key="3">
    <source>
        <dbReference type="EMBL" id="CAF1199043.1"/>
    </source>
</evidence>
<dbReference type="InterPro" id="IPR052085">
    <property type="entry name" value="WD-SAM-U-box"/>
</dbReference>
<dbReference type="EMBL" id="CAJNOO010001567">
    <property type="protein sequence ID" value="CAF1171538.1"/>
    <property type="molecule type" value="Genomic_DNA"/>
</dbReference>
<dbReference type="Gene3D" id="3.30.40.10">
    <property type="entry name" value="Zinc/RING finger domain, C3HC4 (zinc finger)"/>
    <property type="match status" value="1"/>
</dbReference>
<evidence type="ECO:0000259" key="1">
    <source>
        <dbReference type="PROSITE" id="PS51698"/>
    </source>
</evidence>
<name>A0A814UAY0_9BILA</name>
<dbReference type="InterPro" id="IPR003613">
    <property type="entry name" value="Ubox_domain"/>
</dbReference>
<dbReference type="GO" id="GO:0016567">
    <property type="term" value="P:protein ubiquitination"/>
    <property type="evidence" value="ECO:0007669"/>
    <property type="project" value="InterPro"/>
</dbReference>
<accession>A0A814UAY0</accession>
<dbReference type="GO" id="GO:0004842">
    <property type="term" value="F:ubiquitin-protein transferase activity"/>
    <property type="evidence" value="ECO:0007669"/>
    <property type="project" value="InterPro"/>
</dbReference>
<proteinExistence type="predicted"/>
<dbReference type="AlphaFoldDB" id="A0A814UAY0"/>
<dbReference type="EMBL" id="CAJNOU010001403">
    <property type="protein sequence ID" value="CAF1199043.1"/>
    <property type="molecule type" value="Genomic_DNA"/>
</dbReference>
<dbReference type="Proteomes" id="UP000663889">
    <property type="component" value="Unassembled WGS sequence"/>
</dbReference>
<dbReference type="PANTHER" id="PTHR46573:SF1">
    <property type="entry name" value="WD REPEAT, SAM AND U-BOX DOMAIN-CONTAINING PROTEIN 1"/>
    <property type="match status" value="1"/>
</dbReference>
<dbReference type="SUPFAM" id="SSF57850">
    <property type="entry name" value="RING/U-box"/>
    <property type="match status" value="1"/>
</dbReference>
<protein>
    <recommendedName>
        <fullName evidence="1">U-box domain-containing protein</fullName>
    </recommendedName>
</protein>
<reference evidence="2" key="1">
    <citation type="submission" date="2021-02" db="EMBL/GenBank/DDBJ databases">
        <authorList>
            <person name="Nowell W R."/>
        </authorList>
    </citation>
    <scope>NUCLEOTIDE SEQUENCE</scope>
</reference>
<dbReference type="Proteomes" id="UP000663882">
    <property type="component" value="Unassembled WGS sequence"/>
</dbReference>
<sequence>MASTISSVPDEYLCPITRDIMMNPVILIEDGCSYEESAIQSWLQIHNTSPMTNNVLSNRNYTPNRALKSLINDFITREQLSSRVLTQEFLAFNICKGTCAEEFAIVHQMPIVHISAFRGDNVANIFKQLIIRIMENDILINDLIAQATSPDDLISQRREIVLNQNSTSINPNIRYTPHKHKVENKFTCCN</sequence>
<comment type="caution">
    <text evidence="2">The sequence shown here is derived from an EMBL/GenBank/DDBJ whole genome shotgun (WGS) entry which is preliminary data.</text>
</comment>
<gene>
    <name evidence="2" type="ORF">RFH988_LOCUS23000</name>
    <name evidence="3" type="ORF">SEV965_LOCUS21035</name>
</gene>
<dbReference type="Pfam" id="PF04564">
    <property type="entry name" value="U-box"/>
    <property type="match status" value="1"/>
</dbReference>